<sequence length="78" mass="8898">MQQRSRQPVKRDEASTMVEEARTAKCEPQGIQLAPTHIGMQPWQWPVERDEASTLVEEARTTVRVSPESATDTLILFF</sequence>
<accession>A0ABR2VJI4</accession>
<keyword evidence="3" id="KW-1185">Reference proteome</keyword>
<evidence type="ECO:0000256" key="1">
    <source>
        <dbReference type="SAM" id="MobiDB-lite"/>
    </source>
</evidence>
<reference evidence="2 3" key="1">
    <citation type="submission" date="2023-04" db="EMBL/GenBank/DDBJ databases">
        <title>Genome of Basidiobolus ranarum AG-B5.</title>
        <authorList>
            <person name="Stajich J.E."/>
            <person name="Carter-House D."/>
            <person name="Gryganskyi A."/>
        </authorList>
    </citation>
    <scope>NUCLEOTIDE SEQUENCE [LARGE SCALE GENOMIC DNA]</scope>
    <source>
        <strain evidence="2 3">AG-B5</strain>
    </source>
</reference>
<proteinExistence type="predicted"/>
<dbReference type="Proteomes" id="UP001479436">
    <property type="component" value="Unassembled WGS sequence"/>
</dbReference>
<evidence type="ECO:0000313" key="3">
    <source>
        <dbReference type="Proteomes" id="UP001479436"/>
    </source>
</evidence>
<name>A0ABR2VJI4_9FUNG</name>
<feature type="region of interest" description="Disordered" evidence="1">
    <location>
        <begin position="1"/>
        <end position="25"/>
    </location>
</feature>
<comment type="caution">
    <text evidence="2">The sequence shown here is derived from an EMBL/GenBank/DDBJ whole genome shotgun (WGS) entry which is preliminary data.</text>
</comment>
<evidence type="ECO:0000313" key="2">
    <source>
        <dbReference type="EMBL" id="KAK9663693.1"/>
    </source>
</evidence>
<feature type="compositionally biased region" description="Basic and acidic residues" evidence="1">
    <location>
        <begin position="9"/>
        <end position="25"/>
    </location>
</feature>
<organism evidence="2 3">
    <name type="scientific">Basidiobolus ranarum</name>
    <dbReference type="NCBI Taxonomy" id="34480"/>
    <lineage>
        <taxon>Eukaryota</taxon>
        <taxon>Fungi</taxon>
        <taxon>Fungi incertae sedis</taxon>
        <taxon>Zoopagomycota</taxon>
        <taxon>Entomophthoromycotina</taxon>
        <taxon>Basidiobolomycetes</taxon>
        <taxon>Basidiobolales</taxon>
        <taxon>Basidiobolaceae</taxon>
        <taxon>Basidiobolus</taxon>
    </lineage>
</organism>
<protein>
    <submittedName>
        <fullName evidence="2">Uncharacterized protein</fullName>
    </submittedName>
</protein>
<dbReference type="EMBL" id="JASJQH010011855">
    <property type="protein sequence ID" value="KAK9663693.1"/>
    <property type="molecule type" value="Genomic_DNA"/>
</dbReference>
<gene>
    <name evidence="2" type="ORF">K7432_018075</name>
</gene>